<dbReference type="InterPro" id="IPR027417">
    <property type="entry name" value="P-loop_NTPase"/>
</dbReference>
<evidence type="ECO:0000256" key="2">
    <source>
        <dbReference type="ARBA" id="ARBA00022741"/>
    </source>
</evidence>
<keyword evidence="6 7" id="KW-0234">DNA repair</keyword>
<dbReference type="GO" id="GO:0003684">
    <property type="term" value="F:damaged DNA binding"/>
    <property type="evidence" value="ECO:0007669"/>
    <property type="project" value="UniProtKB-UniRule"/>
</dbReference>
<dbReference type="InterPro" id="IPR016151">
    <property type="entry name" value="DNA_mismatch_repair_MutS_N"/>
</dbReference>
<sequence length="870" mass="98829">MASLTPMMQQYLEIKEQYNDCILFFRLGDFYEMFFSDAELASRELEITLTGKDCGLEERAPMCGVPFHSADSYIAKLINKGYKVAICEQIEDPALAKGLVKRDVIRIVTPGTVTDSTMLDEKKNNYLMSIYKSKTYYGIACVDLTTGEFLSTYITFGNTFSKLMDEIAKFSPSEIIVNGEFFHDENLKSTLKKRFDVYISSIEDRFFEKDFSIQKVRDYFKDHVIEENAFDLYINASGALLEYLEQTQKVNLSHIQSFSVYRIEEYMVLDLATRRNLELTETMREKNRKGSLLWVLDRTMTSMGGRTLRKWIEQPLINLHDIKDRLNAVNEFKEKFMVRTEVRELLKAVYDIERLMSKVVLGSANCRDLISIKNSIGQVPYIKELICHFNADLNVLSYNELDNLSDVYEIIDKAINDEPPVAVKEGGIIKEGFNEEVDRLRSASKDGKKWIAVLESKERERTGIKNLKVGFNKVFGYFIEVTKSYYSQVPEDYIRKQTLANCERYITQELKEIENTVLGAEDKLVELEYQIFVDIRNKVAEEINRLKSTAKSLARIDVLCSLAEVADRESYTMPVMTDDDEINIKDGRHPVVEKIIGQGAFVPNDIHLDMGENEIAIITGPNMAGKSTYMRQVALIVLMAQIGSFVPAQSAKIGIVDRIFTRVGASDDLAAGQSTFMVEMSEVANILSNATSKSLLVLDEIGRGTSTYDGLSIAWAVIEFIGEKIGARTLFATHYHELTELEERVEGIKNYCISVEEKGEDIIFLRKILRGGADNSYGVEVARLAGVPAPVIHRAKEILGKLEDADITRKENRVRRTKKPIQGQIDVFTFNTAQRNCDEVLNELKGLDITTLTPLDAMNVLYNLQKKVKG</sequence>
<dbReference type="EMBL" id="RLII01000018">
    <property type="protein sequence ID" value="RXE58452.1"/>
    <property type="molecule type" value="Genomic_DNA"/>
</dbReference>
<proteinExistence type="inferred from homology"/>
<comment type="similarity">
    <text evidence="1 7 9">Belongs to the DNA mismatch repair MutS family.</text>
</comment>
<evidence type="ECO:0000256" key="4">
    <source>
        <dbReference type="ARBA" id="ARBA00022840"/>
    </source>
</evidence>
<dbReference type="Proteomes" id="UP000289166">
    <property type="component" value="Unassembled WGS sequence"/>
</dbReference>
<dbReference type="InterPro" id="IPR045076">
    <property type="entry name" value="MutS"/>
</dbReference>
<dbReference type="SUPFAM" id="SSF55271">
    <property type="entry name" value="DNA repair protein MutS, domain I"/>
    <property type="match status" value="1"/>
</dbReference>
<feature type="domain" description="DNA mismatch repair proteins mutS family" evidence="10">
    <location>
        <begin position="694"/>
        <end position="710"/>
    </location>
</feature>
<dbReference type="FunFam" id="3.40.50.300:FF:001579">
    <property type="entry name" value="DNA mismatch repair protein MutS"/>
    <property type="match status" value="1"/>
</dbReference>
<keyword evidence="5 7" id="KW-0238">DNA-binding</keyword>
<keyword evidence="12" id="KW-1185">Reference proteome</keyword>
<evidence type="ECO:0000256" key="5">
    <source>
        <dbReference type="ARBA" id="ARBA00023125"/>
    </source>
</evidence>
<dbReference type="AlphaFoldDB" id="A0A4Q0I674"/>
<dbReference type="Gene3D" id="3.40.1170.10">
    <property type="entry name" value="DNA repair protein MutS, domain I"/>
    <property type="match status" value="1"/>
</dbReference>
<evidence type="ECO:0000256" key="1">
    <source>
        <dbReference type="ARBA" id="ARBA00006271"/>
    </source>
</evidence>
<dbReference type="InterPro" id="IPR007696">
    <property type="entry name" value="DNA_mismatch_repair_MutS_core"/>
</dbReference>
<keyword evidence="2 7" id="KW-0547">Nucleotide-binding</keyword>
<evidence type="ECO:0000313" key="11">
    <source>
        <dbReference type="EMBL" id="RXE58452.1"/>
    </source>
</evidence>
<dbReference type="SUPFAM" id="SSF48334">
    <property type="entry name" value="DNA repair protein MutS, domain III"/>
    <property type="match status" value="1"/>
</dbReference>
<dbReference type="SUPFAM" id="SSF52540">
    <property type="entry name" value="P-loop containing nucleoside triphosphate hydrolases"/>
    <property type="match status" value="1"/>
</dbReference>
<dbReference type="GO" id="GO:0005829">
    <property type="term" value="C:cytosol"/>
    <property type="evidence" value="ECO:0007669"/>
    <property type="project" value="TreeGrafter"/>
</dbReference>
<accession>A0A4Q0I674</accession>
<dbReference type="HAMAP" id="MF_00096">
    <property type="entry name" value="MutS"/>
    <property type="match status" value="1"/>
</dbReference>
<dbReference type="Pfam" id="PF05188">
    <property type="entry name" value="MutS_II"/>
    <property type="match status" value="1"/>
</dbReference>
<keyword evidence="3 7" id="KW-0227">DNA damage</keyword>
<evidence type="ECO:0000256" key="8">
    <source>
        <dbReference type="NCBIfam" id="TIGR01070"/>
    </source>
</evidence>
<dbReference type="PANTHER" id="PTHR11361">
    <property type="entry name" value="DNA MISMATCH REPAIR PROTEIN MUTS FAMILY MEMBER"/>
    <property type="match status" value="1"/>
</dbReference>
<comment type="function">
    <text evidence="7">This protein is involved in the repair of mismatches in DNA. It is possible that it carries out the mismatch recognition step. This protein has a weak ATPase activity.</text>
</comment>
<evidence type="ECO:0000259" key="10">
    <source>
        <dbReference type="PROSITE" id="PS00486"/>
    </source>
</evidence>
<dbReference type="InterPro" id="IPR005748">
    <property type="entry name" value="DNA_mismatch_repair_MutS"/>
</dbReference>
<comment type="caution">
    <text evidence="11">The sequence shown here is derived from an EMBL/GenBank/DDBJ whole genome shotgun (WGS) entry which is preliminary data.</text>
</comment>
<dbReference type="OrthoDB" id="9802448at2"/>
<dbReference type="Gene3D" id="1.10.1420.10">
    <property type="match status" value="2"/>
</dbReference>
<dbReference type="Gene3D" id="3.40.50.300">
    <property type="entry name" value="P-loop containing nucleotide triphosphate hydrolases"/>
    <property type="match status" value="1"/>
</dbReference>
<dbReference type="GO" id="GO:0140664">
    <property type="term" value="F:ATP-dependent DNA damage sensor activity"/>
    <property type="evidence" value="ECO:0007669"/>
    <property type="project" value="InterPro"/>
</dbReference>
<dbReference type="InterPro" id="IPR017261">
    <property type="entry name" value="DNA_mismatch_repair_MutS/MSH"/>
</dbReference>
<protein>
    <recommendedName>
        <fullName evidence="7 8">DNA mismatch repair protein MutS</fullName>
    </recommendedName>
</protein>
<gene>
    <name evidence="7 11" type="primary">mutS</name>
    <name evidence="11" type="ORF">EFD62_12380</name>
</gene>
<dbReference type="Pfam" id="PF05190">
    <property type="entry name" value="MutS_IV"/>
    <property type="match status" value="1"/>
</dbReference>
<dbReference type="RefSeq" id="WP_128706220.1">
    <property type="nucleotide sequence ID" value="NZ_RLII01000018.1"/>
</dbReference>
<dbReference type="InterPro" id="IPR007861">
    <property type="entry name" value="DNA_mismatch_repair_MutS_clamp"/>
</dbReference>
<dbReference type="PROSITE" id="PS00486">
    <property type="entry name" value="DNA_MISMATCH_REPAIR_2"/>
    <property type="match status" value="1"/>
</dbReference>
<dbReference type="Pfam" id="PF00488">
    <property type="entry name" value="MutS_V"/>
    <property type="match status" value="1"/>
</dbReference>
<dbReference type="GO" id="GO:0005524">
    <property type="term" value="F:ATP binding"/>
    <property type="evidence" value="ECO:0007669"/>
    <property type="project" value="UniProtKB-UniRule"/>
</dbReference>
<name>A0A4Q0I674_9FIRM</name>
<evidence type="ECO:0000256" key="9">
    <source>
        <dbReference type="RuleBase" id="RU003756"/>
    </source>
</evidence>
<dbReference type="InterPro" id="IPR036678">
    <property type="entry name" value="MutS_con_dom_sf"/>
</dbReference>
<dbReference type="InterPro" id="IPR007860">
    <property type="entry name" value="DNA_mmatch_repair_MutS_con_dom"/>
</dbReference>
<dbReference type="InterPro" id="IPR000432">
    <property type="entry name" value="DNA_mismatch_repair_MutS_C"/>
</dbReference>
<dbReference type="Gene3D" id="3.30.420.110">
    <property type="entry name" value="MutS, connector domain"/>
    <property type="match status" value="1"/>
</dbReference>
<evidence type="ECO:0000256" key="3">
    <source>
        <dbReference type="ARBA" id="ARBA00022763"/>
    </source>
</evidence>
<keyword evidence="4 7" id="KW-0067">ATP-binding</keyword>
<dbReference type="SMART" id="SM00533">
    <property type="entry name" value="MUTSd"/>
    <property type="match status" value="1"/>
</dbReference>
<dbReference type="GO" id="GO:0006298">
    <property type="term" value="P:mismatch repair"/>
    <property type="evidence" value="ECO:0007669"/>
    <property type="project" value="UniProtKB-UniRule"/>
</dbReference>
<dbReference type="SUPFAM" id="SSF53150">
    <property type="entry name" value="DNA repair protein MutS, domain II"/>
    <property type="match status" value="1"/>
</dbReference>
<dbReference type="GO" id="GO:0030983">
    <property type="term" value="F:mismatched DNA binding"/>
    <property type="evidence" value="ECO:0007669"/>
    <property type="project" value="InterPro"/>
</dbReference>
<dbReference type="FunFam" id="3.40.1170.10:FF:000001">
    <property type="entry name" value="DNA mismatch repair protein MutS"/>
    <property type="match status" value="1"/>
</dbReference>
<dbReference type="SMART" id="SM00534">
    <property type="entry name" value="MUTSac"/>
    <property type="match status" value="1"/>
</dbReference>
<dbReference type="NCBIfam" id="NF003810">
    <property type="entry name" value="PRK05399.1"/>
    <property type="match status" value="1"/>
</dbReference>
<dbReference type="FunFam" id="1.10.1420.10:FF:000007">
    <property type="entry name" value="DNA mismatch repair protein MutS"/>
    <property type="match status" value="1"/>
</dbReference>
<dbReference type="CDD" id="cd03284">
    <property type="entry name" value="ABC_MutS1"/>
    <property type="match status" value="1"/>
</dbReference>
<dbReference type="PANTHER" id="PTHR11361:SF34">
    <property type="entry name" value="DNA MISMATCH REPAIR PROTEIN MSH1, MITOCHONDRIAL"/>
    <property type="match status" value="1"/>
</dbReference>
<dbReference type="NCBIfam" id="TIGR01070">
    <property type="entry name" value="mutS1"/>
    <property type="match status" value="1"/>
</dbReference>
<reference evidence="12" key="1">
    <citation type="submission" date="2018-11" db="EMBL/GenBank/DDBJ databases">
        <title>Genome sequencing of a novel mesophilic and cellulolytic organism within the genus Hungateiclostridium.</title>
        <authorList>
            <person name="Rettenmaier R."/>
            <person name="Liebl W."/>
            <person name="Zverlov V."/>
        </authorList>
    </citation>
    <scope>NUCLEOTIDE SEQUENCE [LARGE SCALE GENOMIC DNA]</scope>
    <source>
        <strain evidence="12">N2K1</strain>
    </source>
</reference>
<evidence type="ECO:0000313" key="12">
    <source>
        <dbReference type="Proteomes" id="UP000289166"/>
    </source>
</evidence>
<evidence type="ECO:0000256" key="6">
    <source>
        <dbReference type="ARBA" id="ARBA00023204"/>
    </source>
</evidence>
<dbReference type="InterPro" id="IPR036187">
    <property type="entry name" value="DNA_mismatch_repair_MutS_sf"/>
</dbReference>
<dbReference type="InterPro" id="IPR007695">
    <property type="entry name" value="DNA_mismatch_repair_MutS-lik_N"/>
</dbReference>
<dbReference type="Pfam" id="PF01624">
    <property type="entry name" value="MutS_I"/>
    <property type="match status" value="1"/>
</dbReference>
<dbReference type="PIRSF" id="PIRSF037677">
    <property type="entry name" value="DNA_mis_repair_Msh6"/>
    <property type="match status" value="1"/>
</dbReference>
<dbReference type="Pfam" id="PF05192">
    <property type="entry name" value="MutS_III"/>
    <property type="match status" value="1"/>
</dbReference>
<feature type="binding site" evidence="7">
    <location>
        <begin position="620"/>
        <end position="627"/>
    </location>
    <ligand>
        <name>ATP</name>
        <dbReference type="ChEBI" id="CHEBI:30616"/>
    </ligand>
</feature>
<organism evidence="11 12">
    <name type="scientific">Acetivibrio mesophilus</name>
    <dbReference type="NCBI Taxonomy" id="2487273"/>
    <lineage>
        <taxon>Bacteria</taxon>
        <taxon>Bacillati</taxon>
        <taxon>Bacillota</taxon>
        <taxon>Clostridia</taxon>
        <taxon>Eubacteriales</taxon>
        <taxon>Oscillospiraceae</taxon>
        <taxon>Acetivibrio</taxon>
    </lineage>
</organism>
<evidence type="ECO:0000256" key="7">
    <source>
        <dbReference type="HAMAP-Rule" id="MF_00096"/>
    </source>
</evidence>